<dbReference type="InterPro" id="IPR010730">
    <property type="entry name" value="HET"/>
</dbReference>
<dbReference type="InterPro" id="IPR052895">
    <property type="entry name" value="HetReg/Transcr_Mod"/>
</dbReference>
<reference evidence="3" key="1">
    <citation type="submission" date="2023-01" db="EMBL/GenBank/DDBJ databases">
        <authorList>
            <person name="Van Ghelder C."/>
            <person name="Rancurel C."/>
        </authorList>
    </citation>
    <scope>NUCLEOTIDE SEQUENCE</scope>
    <source>
        <strain evidence="3">CNCM I-4278</strain>
    </source>
</reference>
<dbReference type="PANTHER" id="PTHR24148:SF73">
    <property type="entry name" value="HET DOMAIN PROTEIN (AFU_ORTHOLOGUE AFUA_8G01020)"/>
    <property type="match status" value="1"/>
</dbReference>
<keyword evidence="1" id="KW-0812">Transmembrane</keyword>
<protein>
    <recommendedName>
        <fullName evidence="2">Heterokaryon incompatibility domain-containing protein</fullName>
    </recommendedName>
</protein>
<feature type="transmembrane region" description="Helical" evidence="1">
    <location>
        <begin position="12"/>
        <end position="31"/>
    </location>
</feature>
<proteinExistence type="predicted"/>
<accession>A0A9W4UWF6</accession>
<evidence type="ECO:0000313" key="3">
    <source>
        <dbReference type="EMBL" id="CAI6342447.1"/>
    </source>
</evidence>
<evidence type="ECO:0000313" key="4">
    <source>
        <dbReference type="Proteomes" id="UP001152607"/>
    </source>
</evidence>
<dbReference type="OrthoDB" id="3553147at2759"/>
<keyword evidence="1" id="KW-1133">Transmembrane helix</keyword>
<comment type="caution">
    <text evidence="3">The sequence shown here is derived from an EMBL/GenBank/DDBJ whole genome shotgun (WGS) entry which is preliminary data.</text>
</comment>
<dbReference type="PANTHER" id="PTHR24148">
    <property type="entry name" value="ANKYRIN REPEAT DOMAIN-CONTAINING PROTEIN 39 HOMOLOG-RELATED"/>
    <property type="match status" value="1"/>
</dbReference>
<organism evidence="3 4">
    <name type="scientific">Periconia digitata</name>
    <dbReference type="NCBI Taxonomy" id="1303443"/>
    <lineage>
        <taxon>Eukaryota</taxon>
        <taxon>Fungi</taxon>
        <taxon>Dikarya</taxon>
        <taxon>Ascomycota</taxon>
        <taxon>Pezizomycotina</taxon>
        <taxon>Dothideomycetes</taxon>
        <taxon>Pleosporomycetidae</taxon>
        <taxon>Pleosporales</taxon>
        <taxon>Massarineae</taxon>
        <taxon>Periconiaceae</taxon>
        <taxon>Periconia</taxon>
    </lineage>
</organism>
<evidence type="ECO:0000259" key="2">
    <source>
        <dbReference type="Pfam" id="PF06985"/>
    </source>
</evidence>
<sequence length="642" mass="73195">MPIIIVSGSFFFVWPFFVSGTACFFFFLPVYRKMLAKIYENLNLSSSKKEIRIIHLLPALNWEDGIQCRLSVVCLSNDDRLQYQALSYVWGDARITIPIDVNGFRFDATKNLVEALRALRLQSEERILWIDAICINQANVDERNRQVSMMTEIYRNSLSTVAWLGPSHRESDKRPPEQCYDAMESPLIVDTDLASSTDEARDVWTELPENHHLQKGPFVLWKCPETDISLVDSFRSLRVMALPQFHIFPEFNQPSWTTESYQAVSKEMQLIIRYMGPVSSVPWWSRIWTAQETVLPKDLQFMCGPYVVSYRVFDQACNACNNRMVVYTAMQNSGDPGFDLDLSLLESYVGNMASINLFRALFHLGAGSVGLDTIWKPKNSGELCVRELFTRFSSRLATDPRDKVFGVLGLASPPLQEQLIQPDYRLTVSQAYQLALVSTTRASSHLDLIPYVSGTDVELETDGAVRPSWLPVWNDSTDKLADVVITREWDLNLVNQTGDWKDCNMTYACIGLLNLYSDGVLELQGHRIATVLDVEPTGDAKKKSSSVTTSTMRISRSVKKGDELFYIPGSEYLAIVRPQRYRPSAAITWPQGYGNQIHDSQSRPSKNIYHSWVCIEMGQYLNRGNHKLQQWERVPLTSIYLQ</sequence>
<feature type="domain" description="Heterokaryon incompatibility" evidence="2">
    <location>
        <begin position="83"/>
        <end position="292"/>
    </location>
</feature>
<gene>
    <name evidence="3" type="ORF">PDIGIT_LOCUS15654</name>
</gene>
<dbReference type="EMBL" id="CAOQHR010000013">
    <property type="protein sequence ID" value="CAI6342447.1"/>
    <property type="molecule type" value="Genomic_DNA"/>
</dbReference>
<name>A0A9W4UWF6_9PLEO</name>
<evidence type="ECO:0000256" key="1">
    <source>
        <dbReference type="SAM" id="Phobius"/>
    </source>
</evidence>
<keyword evidence="4" id="KW-1185">Reference proteome</keyword>
<dbReference type="Pfam" id="PF06985">
    <property type="entry name" value="HET"/>
    <property type="match status" value="1"/>
</dbReference>
<dbReference type="Proteomes" id="UP001152607">
    <property type="component" value="Unassembled WGS sequence"/>
</dbReference>
<dbReference type="AlphaFoldDB" id="A0A9W4UWF6"/>
<keyword evidence="1" id="KW-0472">Membrane</keyword>